<evidence type="ECO:0000256" key="1">
    <source>
        <dbReference type="SAM" id="SignalP"/>
    </source>
</evidence>
<dbReference type="Proteomes" id="UP000251186">
    <property type="component" value="Unassembled WGS sequence"/>
</dbReference>
<feature type="domain" description="PhoD-like phosphatase metallophosphatase" evidence="2">
    <location>
        <begin position="139"/>
        <end position="388"/>
    </location>
</feature>
<dbReference type="Gene3D" id="3.60.21.70">
    <property type="entry name" value="PhoD-like phosphatase"/>
    <property type="match status" value="1"/>
</dbReference>
<dbReference type="CDD" id="cd07389">
    <property type="entry name" value="MPP_PhoD"/>
    <property type="match status" value="1"/>
</dbReference>
<accession>A0A2X1BFS6</accession>
<evidence type="ECO:0000313" key="4">
    <source>
        <dbReference type="Proteomes" id="UP000251186"/>
    </source>
</evidence>
<feature type="chain" id="PRO_5016046497" evidence="1">
    <location>
        <begin position="24"/>
        <end position="474"/>
    </location>
</feature>
<dbReference type="PANTHER" id="PTHR33987">
    <property type="entry name" value="CALCINEURIN-LIKE METALLO-PHOSPHOESTERASE SUPERFAMILY PROTEIN"/>
    <property type="match status" value="1"/>
</dbReference>
<dbReference type="GO" id="GO:0004035">
    <property type="term" value="F:alkaline phosphatase activity"/>
    <property type="evidence" value="ECO:0007669"/>
    <property type="project" value="UniProtKB-EC"/>
</dbReference>
<dbReference type="SUPFAM" id="SSF56300">
    <property type="entry name" value="Metallo-dependent phosphatases"/>
    <property type="match status" value="1"/>
</dbReference>
<dbReference type="InterPro" id="IPR029052">
    <property type="entry name" value="Metallo-depent_PP-like"/>
</dbReference>
<dbReference type="EC" id="3.1.3.1" evidence="3"/>
<evidence type="ECO:0000313" key="3">
    <source>
        <dbReference type="EMBL" id="SPU55250.1"/>
    </source>
</evidence>
<dbReference type="InterPro" id="IPR038607">
    <property type="entry name" value="PhoD-like_sf"/>
</dbReference>
<gene>
    <name evidence="3" type="primary">phoD_1</name>
    <name evidence="3" type="ORF">NCTC11166_02645</name>
</gene>
<dbReference type="RefSeq" id="WP_112863226.1">
    <property type="nucleotide sequence ID" value="NZ_UAQP01000014.1"/>
</dbReference>
<keyword evidence="1" id="KW-0732">Signal</keyword>
<protein>
    <submittedName>
        <fullName evidence="3">Alkaline phosphatase D</fullName>
        <ecNumber evidence="3">3.1.3.1</ecNumber>
    </submittedName>
</protein>
<dbReference type="AlphaFoldDB" id="A0A2X1BFS6"/>
<dbReference type="EMBL" id="UAQP01000014">
    <property type="protein sequence ID" value="SPU55250.1"/>
    <property type="molecule type" value="Genomic_DNA"/>
</dbReference>
<proteinExistence type="predicted"/>
<dbReference type="Pfam" id="PF09423">
    <property type="entry name" value="PhoD"/>
    <property type="match status" value="1"/>
</dbReference>
<evidence type="ECO:0000259" key="2">
    <source>
        <dbReference type="Pfam" id="PF09423"/>
    </source>
</evidence>
<feature type="signal peptide" evidence="1">
    <location>
        <begin position="1"/>
        <end position="23"/>
    </location>
</feature>
<name>A0A2X1BFS6_BREVE</name>
<dbReference type="InterPro" id="IPR018946">
    <property type="entry name" value="PhoD-like_MPP"/>
</dbReference>
<organism evidence="3 4">
    <name type="scientific">Brevundimonas vesicularis</name>
    <name type="common">Pseudomonas vesicularis</name>
    <dbReference type="NCBI Taxonomy" id="41276"/>
    <lineage>
        <taxon>Bacteria</taxon>
        <taxon>Pseudomonadati</taxon>
        <taxon>Pseudomonadota</taxon>
        <taxon>Alphaproteobacteria</taxon>
        <taxon>Caulobacterales</taxon>
        <taxon>Caulobacteraceae</taxon>
        <taxon>Brevundimonas</taxon>
    </lineage>
</organism>
<dbReference type="PANTHER" id="PTHR33987:SF1">
    <property type="entry name" value="CALCINEURIN-LIKE METALLO-PHOSPHOESTERASE SUPERFAMILY PROTEIN"/>
    <property type="match status" value="1"/>
</dbReference>
<sequence length="474" mass="53077">MPPLNRRTLMGASFLALSPAVAAAQSNLDWVGIKRLMQGPVLGWARGGEAVVWTRASGPWPICIEYDVDPQFPDPRRSPVLAADVVEDFIQVHQLEGLEPGRTYAYRIIVDGKPNPDDQGLEPWTLTAAPEQAARFRLAFGSCARRARYPVQPIWRAVETARPDLFVWAGDAVYADSLDPEILAEEYRRQRDLPEIRRFMATTPQFCIWDDHDYGLNDQDRRHPGKVAALETFARYWPNPSAGLLGTPGAFFRWSQGGVDFFFLDVRYHRDPNMDPDVAGKTMLGEAQRDWLMAGLSASRAPFKVLISGSGWNDGKAEGADSWSSFTHERDAIFEHIMAERIPGVLLLSGDTHFGEMNCLPWSDRGGYDLYEFVSSPLAQDTVDLYLTGRPVMRVRQAFSNDVNFGVVDFDLTLPDPTVRFELRDEAGQSVWPAVVVKASELRTGVSSWLDKLDATSKRRWADVAAGLGYYSSR</sequence>
<keyword evidence="3" id="KW-0378">Hydrolase</keyword>
<reference evidence="3 4" key="1">
    <citation type="submission" date="2018-06" db="EMBL/GenBank/DDBJ databases">
        <authorList>
            <consortium name="Pathogen Informatics"/>
            <person name="Doyle S."/>
        </authorList>
    </citation>
    <scope>NUCLEOTIDE SEQUENCE [LARGE SCALE GENOMIC DNA]</scope>
    <source>
        <strain evidence="3 4">NCTC11166</strain>
    </source>
</reference>